<evidence type="ECO:0000313" key="7">
    <source>
        <dbReference type="EMBL" id="ANF22868.1"/>
    </source>
</evidence>
<dbReference type="PANTHER" id="PTHR30250:SF26">
    <property type="entry name" value="PSMA PROTEIN"/>
    <property type="match status" value="1"/>
</dbReference>
<keyword evidence="4 6" id="KW-1133">Transmembrane helix</keyword>
<evidence type="ECO:0000313" key="8">
    <source>
        <dbReference type="Proteomes" id="UP000076969"/>
    </source>
</evidence>
<keyword evidence="5 6" id="KW-0472">Membrane</keyword>
<organism evidence="7 8">
    <name type="scientific">Thermococcus piezophilus</name>
    <dbReference type="NCBI Taxonomy" id="1712654"/>
    <lineage>
        <taxon>Archaea</taxon>
        <taxon>Methanobacteriati</taxon>
        <taxon>Methanobacteriota</taxon>
        <taxon>Thermococci</taxon>
        <taxon>Thermococcales</taxon>
        <taxon>Thermococcaceae</taxon>
        <taxon>Thermococcus</taxon>
    </lineage>
</organism>
<dbReference type="KEGG" id="tpie:A7C91_06525"/>
<evidence type="ECO:0008006" key="9">
    <source>
        <dbReference type="Google" id="ProtNLM"/>
    </source>
</evidence>
<accession>A0A172WHE9</accession>
<dbReference type="GO" id="GO:0005886">
    <property type="term" value="C:plasma membrane"/>
    <property type="evidence" value="ECO:0007669"/>
    <property type="project" value="UniProtKB-SubCell"/>
</dbReference>
<feature type="transmembrane region" description="Helical" evidence="6">
    <location>
        <begin position="188"/>
        <end position="206"/>
    </location>
</feature>
<feature type="transmembrane region" description="Helical" evidence="6">
    <location>
        <begin position="132"/>
        <end position="150"/>
    </location>
</feature>
<name>A0A172WHE9_9EURY</name>
<feature type="transmembrane region" description="Helical" evidence="6">
    <location>
        <begin position="156"/>
        <end position="176"/>
    </location>
</feature>
<evidence type="ECO:0000256" key="3">
    <source>
        <dbReference type="ARBA" id="ARBA00022692"/>
    </source>
</evidence>
<evidence type="ECO:0000256" key="4">
    <source>
        <dbReference type="ARBA" id="ARBA00022989"/>
    </source>
</evidence>
<feature type="transmembrane region" description="Helical" evidence="6">
    <location>
        <begin position="226"/>
        <end position="251"/>
    </location>
</feature>
<feature type="transmembrane region" description="Helical" evidence="6">
    <location>
        <begin position="12"/>
        <end position="32"/>
    </location>
</feature>
<feature type="transmembrane region" description="Helical" evidence="6">
    <location>
        <begin position="272"/>
        <end position="292"/>
    </location>
</feature>
<feature type="transmembrane region" description="Helical" evidence="6">
    <location>
        <begin position="52"/>
        <end position="70"/>
    </location>
</feature>
<dbReference type="EMBL" id="CP015520">
    <property type="protein sequence ID" value="ANF22868.1"/>
    <property type="molecule type" value="Genomic_DNA"/>
</dbReference>
<evidence type="ECO:0000256" key="2">
    <source>
        <dbReference type="ARBA" id="ARBA00022475"/>
    </source>
</evidence>
<dbReference type="OrthoDB" id="86271at2157"/>
<feature type="transmembrane region" description="Helical" evidence="6">
    <location>
        <begin position="390"/>
        <end position="420"/>
    </location>
</feature>
<feature type="transmembrane region" description="Helical" evidence="6">
    <location>
        <begin position="358"/>
        <end position="378"/>
    </location>
</feature>
<comment type="subcellular location">
    <subcellularLocation>
        <location evidence="1">Cell membrane</location>
        <topology evidence="1">Multi-pass membrane protein</topology>
    </subcellularLocation>
</comment>
<reference evidence="8" key="1">
    <citation type="journal article" date="2016" name="Syst. Appl. Microbiol.">
        <title>Thermococcus piezophilus sp. nov., a novel hyperthermophilic and piezophilic archaeon with a broad pressure range for growth, isolated from a deepest hydrothermal vent at the Mid-Cayman Rise.</title>
        <authorList>
            <person name="Dalmasso C."/>
            <person name="Oger P."/>
            <person name="Selva G."/>
            <person name="Courtine D."/>
            <person name="L'Haridon S."/>
            <person name="Garlaschelli A."/>
            <person name="Roussel E."/>
            <person name="Miyazaki J."/>
            <person name="Reveillaud J."/>
            <person name="Jebbar M."/>
            <person name="Takai K."/>
            <person name="Maignien L."/>
            <person name="Alain K."/>
        </authorList>
    </citation>
    <scope>NUCLEOTIDE SEQUENCE [LARGE SCALE GENOMIC DNA]</scope>
    <source>
        <strain evidence="8">CDGS</strain>
    </source>
</reference>
<dbReference type="InterPro" id="IPR050833">
    <property type="entry name" value="Poly_Biosynth_Transport"/>
</dbReference>
<proteinExistence type="predicted"/>
<protein>
    <recommendedName>
        <fullName evidence="9">Lipopolysaccharide biosynthesis protein</fullName>
    </recommendedName>
</protein>
<evidence type="ECO:0000256" key="5">
    <source>
        <dbReference type="ARBA" id="ARBA00023136"/>
    </source>
</evidence>
<sequence>MSYERRVLLRHSLASIIALGLTGLSRFLYSVIVSRRFGVEELGRANSLISQAFFLAIPLSFFAVALGKYASEFLGRGDKDAIRSITLPSFLLPLAGLLLIPFNVYLSLLATFRGIQLTLRSFLYGIHRGEHYAYIITLAFFGFLFGFLLPNVFAPYILFLGFVSLFSLGYLVKFNLFGKPRKDELTLLFSYSSFAFIGALSGVFLVQGPYFISEYLAGAEVAGRVAAVLSVAFLLTYLPQVVQSAIIPLFSYKYGRSGDDYVRFLAEKTTRVLVLLTALGVSLLMLLGREVLSMFFSFDVGPDFYLALMAMEVYIAYNPCIVALNSTAYVRKGTFVALLGAIASLLSWLYLIPTFGSFGVMIGLIIGYAIILLGSTHYSKKLLGVSPRIYLPLLAALALQSLVFVSKVALMVGLLLFVIYERKDIKDVLSSFKSFRGKESG</sequence>
<dbReference type="PANTHER" id="PTHR30250">
    <property type="entry name" value="PST FAMILY PREDICTED COLANIC ACID TRANSPORTER"/>
    <property type="match status" value="1"/>
</dbReference>
<evidence type="ECO:0000256" key="1">
    <source>
        <dbReference type="ARBA" id="ARBA00004651"/>
    </source>
</evidence>
<gene>
    <name evidence="7" type="ORF">A7C91_06525</name>
</gene>
<keyword evidence="2" id="KW-1003">Cell membrane</keyword>
<feature type="transmembrane region" description="Helical" evidence="6">
    <location>
        <begin position="335"/>
        <end position="352"/>
    </location>
</feature>
<keyword evidence="3 6" id="KW-0812">Transmembrane</keyword>
<feature type="transmembrane region" description="Helical" evidence="6">
    <location>
        <begin position="304"/>
        <end position="323"/>
    </location>
</feature>
<dbReference type="RefSeq" id="WP_068665975.1">
    <property type="nucleotide sequence ID" value="NZ_CP015520.1"/>
</dbReference>
<dbReference type="Proteomes" id="UP000076969">
    <property type="component" value="Chromosome"/>
</dbReference>
<feature type="transmembrane region" description="Helical" evidence="6">
    <location>
        <begin position="90"/>
        <end position="112"/>
    </location>
</feature>
<keyword evidence="8" id="KW-1185">Reference proteome</keyword>
<dbReference type="AlphaFoldDB" id="A0A172WHE9"/>
<dbReference type="GeneID" id="28495833"/>
<evidence type="ECO:0000256" key="6">
    <source>
        <dbReference type="SAM" id="Phobius"/>
    </source>
</evidence>
<dbReference type="STRING" id="1712654.A7C91_06525"/>